<evidence type="ECO:0000256" key="3">
    <source>
        <dbReference type="ARBA" id="ARBA00022448"/>
    </source>
</evidence>
<evidence type="ECO:0000313" key="11">
    <source>
        <dbReference type="Proteomes" id="UP001597187"/>
    </source>
</evidence>
<evidence type="ECO:0000256" key="2">
    <source>
        <dbReference type="ARBA" id="ARBA00006434"/>
    </source>
</evidence>
<comment type="similarity">
    <text evidence="2 7">Belongs to the sodium:solute symporter (SSF) (TC 2.A.21) family.</text>
</comment>
<dbReference type="GO" id="GO:0016020">
    <property type="term" value="C:membrane"/>
    <property type="evidence" value="ECO:0007669"/>
    <property type="project" value="UniProtKB-SubCell"/>
</dbReference>
<gene>
    <name evidence="10" type="ORF">ACFSBT_18610</name>
</gene>
<keyword evidence="5 9" id="KW-1133">Transmembrane helix</keyword>
<keyword evidence="4 9" id="KW-0812">Transmembrane</keyword>
<proteinExistence type="inferred from homology"/>
<dbReference type="EMBL" id="JBHUDC010000008">
    <property type="protein sequence ID" value="MFD1515297.1"/>
    <property type="molecule type" value="Genomic_DNA"/>
</dbReference>
<feature type="transmembrane region" description="Helical" evidence="9">
    <location>
        <begin position="46"/>
        <end position="67"/>
    </location>
</feature>
<keyword evidence="6 9" id="KW-0472">Membrane</keyword>
<dbReference type="PANTHER" id="PTHR48086">
    <property type="entry name" value="SODIUM/PROLINE SYMPORTER-RELATED"/>
    <property type="match status" value="1"/>
</dbReference>
<evidence type="ECO:0000313" key="10">
    <source>
        <dbReference type="EMBL" id="MFD1515297.1"/>
    </source>
</evidence>
<keyword evidence="11" id="KW-1185">Reference proteome</keyword>
<dbReference type="Pfam" id="PF00474">
    <property type="entry name" value="SSF"/>
    <property type="match status" value="1"/>
</dbReference>
<evidence type="ECO:0000256" key="7">
    <source>
        <dbReference type="RuleBase" id="RU362091"/>
    </source>
</evidence>
<feature type="transmembrane region" description="Helical" evidence="9">
    <location>
        <begin position="306"/>
        <end position="339"/>
    </location>
</feature>
<dbReference type="InterPro" id="IPR001734">
    <property type="entry name" value="Na/solute_symporter"/>
</dbReference>
<evidence type="ECO:0000256" key="8">
    <source>
        <dbReference type="SAM" id="MobiDB-lite"/>
    </source>
</evidence>
<feature type="transmembrane region" description="Helical" evidence="9">
    <location>
        <begin position="441"/>
        <end position="459"/>
    </location>
</feature>
<accession>A0ABD6B0A5</accession>
<dbReference type="Proteomes" id="UP001597187">
    <property type="component" value="Unassembled WGS sequence"/>
</dbReference>
<comment type="subcellular location">
    <subcellularLocation>
        <location evidence="1">Membrane</location>
        <topology evidence="1">Multi-pass membrane protein</topology>
    </subcellularLocation>
</comment>
<feature type="transmembrane region" description="Helical" evidence="9">
    <location>
        <begin position="409"/>
        <end position="429"/>
    </location>
</feature>
<dbReference type="PANTHER" id="PTHR48086:SF7">
    <property type="entry name" value="SODIUM-SOLUTE SYMPORTER-RELATED"/>
    <property type="match status" value="1"/>
</dbReference>
<dbReference type="PROSITE" id="PS50283">
    <property type="entry name" value="NA_SOLUT_SYMP_3"/>
    <property type="match status" value="1"/>
</dbReference>
<feature type="transmembrane region" description="Helical" evidence="9">
    <location>
        <begin position="385"/>
        <end position="402"/>
    </location>
</feature>
<reference evidence="10 11" key="1">
    <citation type="journal article" date="2019" name="Int. J. Syst. Evol. Microbiol.">
        <title>The Global Catalogue of Microorganisms (GCM) 10K type strain sequencing project: providing services to taxonomists for standard genome sequencing and annotation.</title>
        <authorList>
            <consortium name="The Broad Institute Genomics Platform"/>
            <consortium name="The Broad Institute Genome Sequencing Center for Infectious Disease"/>
            <person name="Wu L."/>
            <person name="Ma J."/>
        </authorList>
    </citation>
    <scope>NUCLEOTIDE SEQUENCE [LARGE SCALE GENOMIC DNA]</scope>
    <source>
        <strain evidence="10 11">CGMCC 1.12563</strain>
    </source>
</reference>
<sequence>MVTLTSPFVLIMVAYFLLTVGIAYWSGRNSDATYTEFTLAGRNLSFPVYMMTYFATFTGGGLTMGIAQQAFLSGISAQWYAMAQGLAWMSVTVLVGFLYAFDVVSVPELLGRAFGDRTKYFAALFTVVGQVALTAGQTIGMASVISVSLDVPLQLAFWASTLVFVGITVYGGMHSVAWADTLHGSIVIVGMFLAVPIALSNAGGWGAVTTGLPEGHMNWFGVGLVQIGSWYLMYLTVAGAQQQMLQRTWSAKSKRVAVAGTFLAGAVITGYGVLTAASGMIASSQGADIESSMAFAWTLKNTLPPALGGLLLAAAVGAIMSGADSFLLAGATTFVNDLYIPARGGREGLSEAHLVRTVRVTILVFGIGAALIALSGIRIITINTLGMGIMSVLFAGIVSLLWSGTRRAAGLPAFVVGGLVFVVWQFLLGEPTLFGEGTMESAVPATAAALVTLVVLSLVGNGERVDVGAVRSGTTDGPEVSRPVESPGDD</sequence>
<feature type="transmembrane region" description="Helical" evidence="9">
    <location>
        <begin position="217"/>
        <end position="235"/>
    </location>
</feature>
<feature type="transmembrane region" description="Helical" evidence="9">
    <location>
        <begin position="6"/>
        <end position="25"/>
    </location>
</feature>
<protein>
    <submittedName>
        <fullName evidence="10">Sodium:solute symporter</fullName>
    </submittedName>
</protein>
<name>A0ABD6B0A5_9EURY</name>
<evidence type="ECO:0000256" key="9">
    <source>
        <dbReference type="SAM" id="Phobius"/>
    </source>
</evidence>
<feature type="transmembrane region" description="Helical" evidence="9">
    <location>
        <begin position="121"/>
        <end position="149"/>
    </location>
</feature>
<comment type="caution">
    <text evidence="10">The sequence shown here is derived from an EMBL/GenBank/DDBJ whole genome shotgun (WGS) entry which is preliminary data.</text>
</comment>
<feature type="transmembrane region" description="Helical" evidence="9">
    <location>
        <begin position="79"/>
        <end position="101"/>
    </location>
</feature>
<dbReference type="CDD" id="cd10322">
    <property type="entry name" value="SLC5sbd"/>
    <property type="match status" value="1"/>
</dbReference>
<organism evidence="10 11">
    <name type="scientific">Halomarina rubra</name>
    <dbReference type="NCBI Taxonomy" id="2071873"/>
    <lineage>
        <taxon>Archaea</taxon>
        <taxon>Methanobacteriati</taxon>
        <taxon>Methanobacteriota</taxon>
        <taxon>Stenosarchaea group</taxon>
        <taxon>Halobacteria</taxon>
        <taxon>Halobacteriales</taxon>
        <taxon>Natronomonadaceae</taxon>
        <taxon>Halomarina</taxon>
    </lineage>
</organism>
<feature type="transmembrane region" description="Helical" evidence="9">
    <location>
        <begin position="185"/>
        <end position="205"/>
    </location>
</feature>
<keyword evidence="3" id="KW-0813">Transport</keyword>
<dbReference type="InterPro" id="IPR038377">
    <property type="entry name" value="Na/Glc_symporter_sf"/>
</dbReference>
<feature type="region of interest" description="Disordered" evidence="8">
    <location>
        <begin position="469"/>
        <end position="490"/>
    </location>
</feature>
<feature type="transmembrane region" description="Helical" evidence="9">
    <location>
        <begin position="360"/>
        <end position="379"/>
    </location>
</feature>
<feature type="transmembrane region" description="Helical" evidence="9">
    <location>
        <begin position="155"/>
        <end position="173"/>
    </location>
</feature>
<dbReference type="InterPro" id="IPR050277">
    <property type="entry name" value="Sodium:Solute_Symporter"/>
</dbReference>
<dbReference type="Gene3D" id="1.20.1730.10">
    <property type="entry name" value="Sodium/glucose cotransporter"/>
    <property type="match status" value="1"/>
</dbReference>
<dbReference type="RefSeq" id="WP_250875217.1">
    <property type="nucleotide sequence ID" value="NZ_JALXFV010000008.1"/>
</dbReference>
<evidence type="ECO:0000256" key="4">
    <source>
        <dbReference type="ARBA" id="ARBA00022692"/>
    </source>
</evidence>
<evidence type="ECO:0000256" key="1">
    <source>
        <dbReference type="ARBA" id="ARBA00004141"/>
    </source>
</evidence>
<dbReference type="AlphaFoldDB" id="A0ABD6B0A5"/>
<feature type="transmembrane region" description="Helical" evidence="9">
    <location>
        <begin position="256"/>
        <end position="274"/>
    </location>
</feature>
<evidence type="ECO:0000256" key="6">
    <source>
        <dbReference type="ARBA" id="ARBA00023136"/>
    </source>
</evidence>
<evidence type="ECO:0000256" key="5">
    <source>
        <dbReference type="ARBA" id="ARBA00022989"/>
    </source>
</evidence>